<organism evidence="1 2">
    <name type="scientific">Trichogramma kaykai</name>
    <dbReference type="NCBI Taxonomy" id="54128"/>
    <lineage>
        <taxon>Eukaryota</taxon>
        <taxon>Metazoa</taxon>
        <taxon>Ecdysozoa</taxon>
        <taxon>Arthropoda</taxon>
        <taxon>Hexapoda</taxon>
        <taxon>Insecta</taxon>
        <taxon>Pterygota</taxon>
        <taxon>Neoptera</taxon>
        <taxon>Endopterygota</taxon>
        <taxon>Hymenoptera</taxon>
        <taxon>Apocrita</taxon>
        <taxon>Proctotrupomorpha</taxon>
        <taxon>Chalcidoidea</taxon>
        <taxon>Trichogrammatidae</taxon>
        <taxon>Trichogramma</taxon>
    </lineage>
</organism>
<dbReference type="AlphaFoldDB" id="A0ABD2VV56"/>
<protein>
    <submittedName>
        <fullName evidence="1">Uncharacterized protein</fullName>
    </submittedName>
</protein>
<dbReference type="Pfam" id="PF15497">
    <property type="entry name" value="SNAPC5"/>
    <property type="match status" value="1"/>
</dbReference>
<comment type="caution">
    <text evidence="1">The sequence shown here is derived from an EMBL/GenBank/DDBJ whole genome shotgun (WGS) entry which is preliminary data.</text>
</comment>
<proteinExistence type="predicted"/>
<reference evidence="1 2" key="1">
    <citation type="journal article" date="2024" name="bioRxiv">
        <title>A reference genome for Trichogramma kaykai: A tiny desert-dwelling parasitoid wasp with competing sex-ratio distorters.</title>
        <authorList>
            <person name="Culotta J."/>
            <person name="Lindsey A.R."/>
        </authorList>
    </citation>
    <scope>NUCLEOTIDE SEQUENCE [LARGE SCALE GENOMIC DNA]</scope>
    <source>
        <strain evidence="1 2">KSX58</strain>
    </source>
</reference>
<keyword evidence="2" id="KW-1185">Reference proteome</keyword>
<evidence type="ECO:0000313" key="1">
    <source>
        <dbReference type="EMBL" id="KAL3384595.1"/>
    </source>
</evidence>
<dbReference type="Proteomes" id="UP001627154">
    <property type="component" value="Unassembled WGS sequence"/>
</dbReference>
<dbReference type="EMBL" id="JBJJXI010000170">
    <property type="protein sequence ID" value="KAL3384595.1"/>
    <property type="molecule type" value="Genomic_DNA"/>
</dbReference>
<evidence type="ECO:0000313" key="2">
    <source>
        <dbReference type="Proteomes" id="UP001627154"/>
    </source>
</evidence>
<name>A0ABD2VV56_9HYME</name>
<gene>
    <name evidence="1" type="ORF">TKK_019690</name>
</gene>
<sequence length="95" mass="10982">MNEDKDSVAKLIVYQQDLKLEAECIQKIIAKLDAQLDTLKVEQLNIQTEIRKRENATSANASTDRNIVIETERNRKPQHLDLSIPKFDCIEEDED</sequence>
<accession>A0ABD2VV56</accession>
<dbReference type="InterPro" id="IPR029138">
    <property type="entry name" value="SNAPC5"/>
</dbReference>